<dbReference type="Gene3D" id="1.10.10.10">
    <property type="entry name" value="Winged helix-like DNA-binding domain superfamily/Winged helix DNA-binding domain"/>
    <property type="match status" value="1"/>
</dbReference>
<name>A0A226C143_9FIRM</name>
<dbReference type="Proteomes" id="UP000214588">
    <property type="component" value="Unassembled WGS sequence"/>
</dbReference>
<dbReference type="InterPro" id="IPR019888">
    <property type="entry name" value="Tscrpt_reg_AsnC-like"/>
</dbReference>
<dbReference type="InterPro" id="IPR036388">
    <property type="entry name" value="WH-like_DNA-bd_sf"/>
</dbReference>
<evidence type="ECO:0000313" key="5">
    <source>
        <dbReference type="EMBL" id="OWZ85008.1"/>
    </source>
</evidence>
<dbReference type="SUPFAM" id="SSF46785">
    <property type="entry name" value="Winged helix' DNA-binding domain"/>
    <property type="match status" value="1"/>
</dbReference>
<dbReference type="PANTHER" id="PTHR30154">
    <property type="entry name" value="LEUCINE-RESPONSIVE REGULATORY PROTEIN"/>
    <property type="match status" value="1"/>
</dbReference>
<dbReference type="InterPro" id="IPR036390">
    <property type="entry name" value="WH_DNA-bd_sf"/>
</dbReference>
<evidence type="ECO:0000259" key="4">
    <source>
        <dbReference type="PROSITE" id="PS50956"/>
    </source>
</evidence>
<dbReference type="RefSeq" id="WP_089022431.1">
    <property type="nucleotide sequence ID" value="NZ_NIQC01000001.1"/>
</dbReference>
<dbReference type="PANTHER" id="PTHR30154:SF34">
    <property type="entry name" value="TRANSCRIPTIONAL REGULATOR AZLB"/>
    <property type="match status" value="1"/>
</dbReference>
<dbReference type="InterPro" id="IPR019887">
    <property type="entry name" value="Tscrpt_reg_AsnC/Lrp_C"/>
</dbReference>
<sequence length="152" mass="17509">MKFTNIDEIDQKILQLLSENARMSYVEIGEKVNLSRVAVKHRIKGLEDSGVIEKYSIIVNPEKVGRSVSAYFDIEVEPSYLYEVANTLKEKEYITDIYLMTGSSKLHVHAILELNEHLEKLMKDELYPLPGIKKLESSMILSRIKVRKGIRL</sequence>
<accession>A0A226C143</accession>
<proteinExistence type="predicted"/>
<keyword evidence="3" id="KW-0804">Transcription</keyword>
<dbReference type="GO" id="GO:0005829">
    <property type="term" value="C:cytosol"/>
    <property type="evidence" value="ECO:0007669"/>
    <property type="project" value="TreeGrafter"/>
</dbReference>
<dbReference type="InterPro" id="IPR019885">
    <property type="entry name" value="Tscrpt_reg_HTH_AsnC-type_CS"/>
</dbReference>
<dbReference type="EMBL" id="NIQC01000001">
    <property type="protein sequence ID" value="OWZ85008.1"/>
    <property type="molecule type" value="Genomic_DNA"/>
</dbReference>
<dbReference type="InterPro" id="IPR000485">
    <property type="entry name" value="AsnC-type_HTH_dom"/>
</dbReference>
<dbReference type="Gene3D" id="3.30.70.920">
    <property type="match status" value="1"/>
</dbReference>
<evidence type="ECO:0000256" key="1">
    <source>
        <dbReference type="ARBA" id="ARBA00023015"/>
    </source>
</evidence>
<dbReference type="InterPro" id="IPR011008">
    <property type="entry name" value="Dimeric_a/b-barrel"/>
</dbReference>
<dbReference type="PROSITE" id="PS00519">
    <property type="entry name" value="HTH_ASNC_1"/>
    <property type="match status" value="1"/>
</dbReference>
<dbReference type="OrthoDB" id="66249at2"/>
<dbReference type="SUPFAM" id="SSF54909">
    <property type="entry name" value="Dimeric alpha+beta barrel"/>
    <property type="match status" value="1"/>
</dbReference>
<dbReference type="GO" id="GO:0043200">
    <property type="term" value="P:response to amino acid"/>
    <property type="evidence" value="ECO:0007669"/>
    <property type="project" value="TreeGrafter"/>
</dbReference>
<dbReference type="SMART" id="SM00344">
    <property type="entry name" value="HTH_ASNC"/>
    <property type="match status" value="1"/>
</dbReference>
<dbReference type="Pfam" id="PF13404">
    <property type="entry name" value="HTH_AsnC-type"/>
    <property type="match status" value="1"/>
</dbReference>
<dbReference type="GO" id="GO:0043565">
    <property type="term" value="F:sequence-specific DNA binding"/>
    <property type="evidence" value="ECO:0007669"/>
    <property type="project" value="InterPro"/>
</dbReference>
<dbReference type="InterPro" id="IPR011991">
    <property type="entry name" value="ArsR-like_HTH"/>
</dbReference>
<keyword evidence="1" id="KW-0805">Transcription regulation</keyword>
<evidence type="ECO:0000256" key="2">
    <source>
        <dbReference type="ARBA" id="ARBA00023125"/>
    </source>
</evidence>
<dbReference type="CDD" id="cd00090">
    <property type="entry name" value="HTH_ARSR"/>
    <property type="match status" value="1"/>
</dbReference>
<keyword evidence="6" id="KW-1185">Reference proteome</keyword>
<evidence type="ECO:0000256" key="3">
    <source>
        <dbReference type="ARBA" id="ARBA00023163"/>
    </source>
</evidence>
<protein>
    <submittedName>
        <fullName evidence="5">AsnC family transcriptional regulator</fullName>
    </submittedName>
</protein>
<dbReference type="PRINTS" id="PR00033">
    <property type="entry name" value="HTHASNC"/>
</dbReference>
<dbReference type="Pfam" id="PF01037">
    <property type="entry name" value="AsnC_trans_reg"/>
    <property type="match status" value="1"/>
</dbReference>
<feature type="domain" description="HTH asnC-type" evidence="4">
    <location>
        <begin position="6"/>
        <end position="67"/>
    </location>
</feature>
<dbReference type="PROSITE" id="PS50956">
    <property type="entry name" value="HTH_ASNC_2"/>
    <property type="match status" value="1"/>
</dbReference>
<gene>
    <name evidence="5" type="ORF">CDO51_01005</name>
</gene>
<keyword evidence="2" id="KW-0238">DNA-binding</keyword>
<comment type="caution">
    <text evidence="5">The sequence shown here is derived from an EMBL/GenBank/DDBJ whole genome shotgun (WGS) entry which is preliminary data.</text>
</comment>
<organism evidence="5 6">
    <name type="scientific">Natranaerobius trueperi</name>
    <dbReference type="NCBI Taxonomy" id="759412"/>
    <lineage>
        <taxon>Bacteria</taxon>
        <taxon>Bacillati</taxon>
        <taxon>Bacillota</taxon>
        <taxon>Clostridia</taxon>
        <taxon>Natranaerobiales</taxon>
        <taxon>Natranaerobiaceae</taxon>
        <taxon>Natranaerobius</taxon>
    </lineage>
</organism>
<reference evidence="5 6" key="1">
    <citation type="submission" date="2017-06" db="EMBL/GenBank/DDBJ databases">
        <title>Draft Genome Sequence of Natranaerobius trueperi halophilic, alkalithermophilic bacteria from soda lakes.</title>
        <authorList>
            <person name="Zhao B."/>
        </authorList>
    </citation>
    <scope>NUCLEOTIDE SEQUENCE [LARGE SCALE GENOMIC DNA]</scope>
    <source>
        <strain evidence="5 6">DSM 18760</strain>
    </source>
</reference>
<evidence type="ECO:0000313" key="6">
    <source>
        <dbReference type="Proteomes" id="UP000214588"/>
    </source>
</evidence>
<dbReference type="AlphaFoldDB" id="A0A226C143"/>